<evidence type="ECO:0000313" key="7">
    <source>
        <dbReference type="Proteomes" id="UP001216907"/>
    </source>
</evidence>
<proteinExistence type="predicted"/>
<dbReference type="InterPro" id="IPR045851">
    <property type="entry name" value="AMP-bd_C_sf"/>
</dbReference>
<dbReference type="RefSeq" id="WP_277858876.1">
    <property type="nucleotide sequence ID" value="NZ_JARRAG010000001.1"/>
</dbReference>
<feature type="region of interest" description="Disordered" evidence="3">
    <location>
        <begin position="454"/>
        <end position="476"/>
    </location>
</feature>
<feature type="region of interest" description="Disordered" evidence="3">
    <location>
        <begin position="315"/>
        <end position="338"/>
    </location>
</feature>
<evidence type="ECO:0000256" key="1">
    <source>
        <dbReference type="ARBA" id="ARBA00004370"/>
    </source>
</evidence>
<evidence type="ECO:0000256" key="3">
    <source>
        <dbReference type="SAM" id="MobiDB-lite"/>
    </source>
</evidence>
<feature type="transmembrane region" description="Helical" evidence="4">
    <location>
        <begin position="34"/>
        <end position="57"/>
    </location>
</feature>
<sequence>MATFRIDALGETPARLRSWLDRARKATAGRSAPVRLGLLAVLAGGVAVAACLAAWSIAPAERVLLASGRSFRQDDLDRVERALRAQNIDYKLDERRVSVAGRSADAASAIVAKLDLGPRSLDELRDGAAASSFWETPRDKEERAQRERAKVFESMIDDLPGVESSFVWISRERQRGVLRPATRTTALVRVQAEGGRELPPSTVESITSIVTAAEPGLTRQSFTVMDREGRLYRDAGNPALTALSNNRAREEDLSRRILDKLAWIKDVRVTVKLEDPPAAPQPVAVAVAVEPAPRREPEVVPAPPTMSVGLNRAMELGPDDEAPAAEAPAPAAAPPPAPLRRRGEVWVLVPRSYYYNAGLLPEGGQTSHEDHLALMTRTKALIRNAVRLVIPEADGVDWAPTEIDDLPDELTTDRAPADAAGAGRRTAREWAMAGAAGAAAAAIVALGTWVFGGRQPSRRASPGRGDLRYHRGTAGAPAPTERVLEFVRRNPETAFSVLNRWTTQGGGRS</sequence>
<evidence type="ECO:0000313" key="6">
    <source>
        <dbReference type="EMBL" id="MDG3002512.1"/>
    </source>
</evidence>
<dbReference type="Gene3D" id="3.30.300.30">
    <property type="match status" value="1"/>
</dbReference>
<dbReference type="PANTHER" id="PTHR30046:SF0">
    <property type="entry name" value="FLAGELLAR M-RING PROTEIN"/>
    <property type="match status" value="1"/>
</dbReference>
<name>A0ABT6F4J6_9BACT</name>
<organism evidence="6 7">
    <name type="scientific">Paludisphaera mucosa</name>
    <dbReference type="NCBI Taxonomy" id="3030827"/>
    <lineage>
        <taxon>Bacteria</taxon>
        <taxon>Pseudomonadati</taxon>
        <taxon>Planctomycetota</taxon>
        <taxon>Planctomycetia</taxon>
        <taxon>Isosphaerales</taxon>
        <taxon>Isosphaeraceae</taxon>
        <taxon>Paludisphaera</taxon>
    </lineage>
</organism>
<keyword evidence="4" id="KW-1133">Transmembrane helix</keyword>
<keyword evidence="4" id="KW-0812">Transmembrane</keyword>
<dbReference type="Pfam" id="PF01514">
    <property type="entry name" value="YscJ_FliF"/>
    <property type="match status" value="1"/>
</dbReference>
<gene>
    <name evidence="6" type="ORF">PZE19_01820</name>
</gene>
<feature type="transmembrane region" description="Helical" evidence="4">
    <location>
        <begin position="430"/>
        <end position="451"/>
    </location>
</feature>
<reference evidence="6 7" key="1">
    <citation type="submission" date="2023-03" db="EMBL/GenBank/DDBJ databases">
        <title>Paludisphaera mucosa sp. nov. a novel planctomycete from northern fen.</title>
        <authorList>
            <person name="Ivanova A."/>
        </authorList>
    </citation>
    <scope>NUCLEOTIDE SEQUENCE [LARGE SCALE GENOMIC DNA]</scope>
    <source>
        <strain evidence="6 7">Pla2</strain>
    </source>
</reference>
<evidence type="ECO:0000256" key="2">
    <source>
        <dbReference type="ARBA" id="ARBA00023136"/>
    </source>
</evidence>
<accession>A0ABT6F4J6</accession>
<keyword evidence="2 4" id="KW-0472">Membrane</keyword>
<dbReference type="InterPro" id="IPR043427">
    <property type="entry name" value="YscJ/FliF"/>
</dbReference>
<keyword evidence="7" id="KW-1185">Reference proteome</keyword>
<evidence type="ECO:0000259" key="5">
    <source>
        <dbReference type="Pfam" id="PF01514"/>
    </source>
</evidence>
<dbReference type="EMBL" id="JARRAG010000001">
    <property type="protein sequence ID" value="MDG3002512.1"/>
    <property type="molecule type" value="Genomic_DNA"/>
</dbReference>
<protein>
    <recommendedName>
        <fullName evidence="5">Flagellar M-ring N-terminal domain-containing protein</fullName>
    </recommendedName>
</protein>
<feature type="domain" description="Flagellar M-ring N-terminal" evidence="5">
    <location>
        <begin position="71"/>
        <end position="232"/>
    </location>
</feature>
<dbReference type="InterPro" id="IPR006182">
    <property type="entry name" value="FliF_N_dom"/>
</dbReference>
<evidence type="ECO:0000256" key="4">
    <source>
        <dbReference type="SAM" id="Phobius"/>
    </source>
</evidence>
<comment type="caution">
    <text evidence="6">The sequence shown here is derived from an EMBL/GenBank/DDBJ whole genome shotgun (WGS) entry which is preliminary data.</text>
</comment>
<dbReference type="Proteomes" id="UP001216907">
    <property type="component" value="Unassembled WGS sequence"/>
</dbReference>
<comment type="subcellular location">
    <subcellularLocation>
        <location evidence="1">Membrane</location>
    </subcellularLocation>
</comment>
<dbReference type="PANTHER" id="PTHR30046">
    <property type="entry name" value="FLAGELLAR M-RING PROTEIN"/>
    <property type="match status" value="1"/>
</dbReference>